<gene>
    <name evidence="1" type="ORF">AGLY_009823</name>
</gene>
<reference evidence="1 2" key="1">
    <citation type="submission" date="2019-08" db="EMBL/GenBank/DDBJ databases">
        <title>The genome of the soybean aphid Biotype 1, its phylome, world population structure and adaptation to the North American continent.</title>
        <authorList>
            <person name="Giordano R."/>
            <person name="Donthu R.K."/>
            <person name="Hernandez A.G."/>
            <person name="Wright C.L."/>
            <person name="Zimin A.V."/>
        </authorList>
    </citation>
    <scope>NUCLEOTIDE SEQUENCE [LARGE SCALE GENOMIC DNA]</scope>
    <source>
        <tissue evidence="1">Whole aphids</tissue>
    </source>
</reference>
<accession>A0A6G0TJ52</accession>
<proteinExistence type="predicted"/>
<keyword evidence="2" id="KW-1185">Reference proteome</keyword>
<dbReference type="Proteomes" id="UP000475862">
    <property type="component" value="Unassembled WGS sequence"/>
</dbReference>
<dbReference type="EMBL" id="VYZN01000038">
    <property type="protein sequence ID" value="KAE9532742.1"/>
    <property type="molecule type" value="Genomic_DNA"/>
</dbReference>
<dbReference type="AlphaFoldDB" id="A0A6G0TJ52"/>
<evidence type="ECO:0000313" key="2">
    <source>
        <dbReference type="Proteomes" id="UP000475862"/>
    </source>
</evidence>
<sequence>MLLQETCLSFDINGILKKHINRKLVIKSIKCFCTIISKFHGNRCVLRVNFMYGLHHTFQMAKNCQKFLFANDLMKLFHLIKNCNDTTLLHYHLTLKYTKLSHSQGLVSCDTIHHNYNIDYHTLLCYFTNHNALKNLFVSLVRLKVKYLVSVIWCPYLKLHIQCLIYKRIIIRVFHSSYQSLLDTFY</sequence>
<name>A0A6G0TJ52_APHGL</name>
<evidence type="ECO:0000313" key="1">
    <source>
        <dbReference type="EMBL" id="KAE9532742.1"/>
    </source>
</evidence>
<organism evidence="1 2">
    <name type="scientific">Aphis glycines</name>
    <name type="common">Soybean aphid</name>
    <dbReference type="NCBI Taxonomy" id="307491"/>
    <lineage>
        <taxon>Eukaryota</taxon>
        <taxon>Metazoa</taxon>
        <taxon>Ecdysozoa</taxon>
        <taxon>Arthropoda</taxon>
        <taxon>Hexapoda</taxon>
        <taxon>Insecta</taxon>
        <taxon>Pterygota</taxon>
        <taxon>Neoptera</taxon>
        <taxon>Paraneoptera</taxon>
        <taxon>Hemiptera</taxon>
        <taxon>Sternorrhyncha</taxon>
        <taxon>Aphidomorpha</taxon>
        <taxon>Aphidoidea</taxon>
        <taxon>Aphididae</taxon>
        <taxon>Aphidini</taxon>
        <taxon>Aphis</taxon>
        <taxon>Aphis</taxon>
    </lineage>
</organism>
<protein>
    <submittedName>
        <fullName evidence="1">Uncharacterized protein</fullName>
    </submittedName>
</protein>
<comment type="caution">
    <text evidence="1">The sequence shown here is derived from an EMBL/GenBank/DDBJ whole genome shotgun (WGS) entry which is preliminary data.</text>
</comment>